<dbReference type="InterPro" id="IPR042098">
    <property type="entry name" value="TauD-like_sf"/>
</dbReference>
<evidence type="ECO:0000313" key="3">
    <source>
        <dbReference type="EMBL" id="RUS26998.1"/>
    </source>
</evidence>
<dbReference type="InterPro" id="IPR050411">
    <property type="entry name" value="AlphaKG_dependent_hydroxylases"/>
</dbReference>
<dbReference type="Proteomes" id="UP000274822">
    <property type="component" value="Unassembled WGS sequence"/>
</dbReference>
<evidence type="ECO:0000256" key="1">
    <source>
        <dbReference type="ARBA" id="ARBA00023002"/>
    </source>
</evidence>
<sequence>MTNQLIPYHHELAQSKQDFFFFFCDVAAAQGGETSICLSNRVYEQIKAEFPDFIEEIGKSQSILTALPIDLKYIRTLSAEDDQTSAIGRGWQSTFLTKDAKVAETSQEKAKELGMTLEWLPNGSLKTISPVLSATRVDPGTGKTSWLNSIVAAFTGWKDARNDPTKAVVYGDGTPLNPDVLTRCLAIMDEFSVAFRWEEGDVLFCG</sequence>
<proteinExistence type="predicted"/>
<evidence type="ECO:0000313" key="4">
    <source>
        <dbReference type="Proteomes" id="UP000274822"/>
    </source>
</evidence>
<accession>A0A433QB13</accession>
<evidence type="ECO:0000259" key="2">
    <source>
        <dbReference type="Pfam" id="PF02668"/>
    </source>
</evidence>
<dbReference type="Gene3D" id="3.60.130.10">
    <property type="entry name" value="Clavaminate synthase-like"/>
    <property type="match status" value="1"/>
</dbReference>
<keyword evidence="1" id="KW-0560">Oxidoreductase</keyword>
<comment type="caution">
    <text evidence="3">The sequence shown here is derived from an EMBL/GenBank/DDBJ whole genome shotgun (WGS) entry which is preliminary data.</text>
</comment>
<dbReference type="PANTHER" id="PTHR10696:SF21">
    <property type="entry name" value="TAUD_TFDA-LIKE DOMAIN-CONTAINING PROTEIN"/>
    <property type="match status" value="1"/>
</dbReference>
<dbReference type="EMBL" id="RBNJ01009261">
    <property type="protein sequence ID" value="RUS26998.1"/>
    <property type="molecule type" value="Genomic_DNA"/>
</dbReference>
<dbReference type="GO" id="GO:0016491">
    <property type="term" value="F:oxidoreductase activity"/>
    <property type="evidence" value="ECO:0007669"/>
    <property type="project" value="UniProtKB-KW"/>
</dbReference>
<keyword evidence="4" id="KW-1185">Reference proteome</keyword>
<dbReference type="Pfam" id="PF02668">
    <property type="entry name" value="TauD"/>
    <property type="match status" value="1"/>
</dbReference>
<dbReference type="PANTHER" id="PTHR10696">
    <property type="entry name" value="GAMMA-BUTYROBETAINE HYDROXYLASE-RELATED"/>
    <property type="match status" value="1"/>
</dbReference>
<dbReference type="InterPro" id="IPR003819">
    <property type="entry name" value="TauD/TfdA-like"/>
</dbReference>
<organism evidence="3 4">
    <name type="scientific">Jimgerdemannia flammicorona</name>
    <dbReference type="NCBI Taxonomy" id="994334"/>
    <lineage>
        <taxon>Eukaryota</taxon>
        <taxon>Fungi</taxon>
        <taxon>Fungi incertae sedis</taxon>
        <taxon>Mucoromycota</taxon>
        <taxon>Mucoromycotina</taxon>
        <taxon>Endogonomycetes</taxon>
        <taxon>Endogonales</taxon>
        <taxon>Endogonaceae</taxon>
        <taxon>Jimgerdemannia</taxon>
    </lineage>
</organism>
<dbReference type="AlphaFoldDB" id="A0A433QB13"/>
<name>A0A433QB13_9FUNG</name>
<dbReference type="SUPFAM" id="SSF51197">
    <property type="entry name" value="Clavaminate synthase-like"/>
    <property type="match status" value="1"/>
</dbReference>
<reference evidence="3 4" key="1">
    <citation type="journal article" date="2018" name="New Phytol.">
        <title>Phylogenomics of Endogonaceae and evolution of mycorrhizas within Mucoromycota.</title>
        <authorList>
            <person name="Chang Y."/>
            <person name="Desiro A."/>
            <person name="Na H."/>
            <person name="Sandor L."/>
            <person name="Lipzen A."/>
            <person name="Clum A."/>
            <person name="Barry K."/>
            <person name="Grigoriev I.V."/>
            <person name="Martin F.M."/>
            <person name="Stajich J.E."/>
            <person name="Smith M.E."/>
            <person name="Bonito G."/>
            <person name="Spatafora J.W."/>
        </authorList>
    </citation>
    <scope>NUCLEOTIDE SEQUENCE [LARGE SCALE GENOMIC DNA]</scope>
    <source>
        <strain evidence="3 4">AD002</strain>
    </source>
</reference>
<feature type="domain" description="TauD/TfdA-like" evidence="2">
    <location>
        <begin position="7"/>
        <end position="204"/>
    </location>
</feature>
<gene>
    <name evidence="3" type="ORF">BC938DRAFT_483846</name>
</gene>
<protein>
    <recommendedName>
        <fullName evidence="2">TauD/TfdA-like domain-containing protein</fullName>
    </recommendedName>
</protein>